<proteinExistence type="predicted"/>
<evidence type="ECO:0000256" key="1">
    <source>
        <dbReference type="SAM" id="MobiDB-lite"/>
    </source>
</evidence>
<dbReference type="Proteomes" id="UP000314294">
    <property type="component" value="Unassembled WGS sequence"/>
</dbReference>
<gene>
    <name evidence="2" type="ORF">EYF80_005594</name>
</gene>
<protein>
    <submittedName>
        <fullName evidence="2">Uncharacterized protein</fullName>
    </submittedName>
</protein>
<keyword evidence="3" id="KW-1185">Reference proteome</keyword>
<dbReference type="AlphaFoldDB" id="A0A4Z2J2N2"/>
<evidence type="ECO:0000313" key="3">
    <source>
        <dbReference type="Proteomes" id="UP000314294"/>
    </source>
</evidence>
<name>A0A4Z2J2N2_9TELE</name>
<sequence length="75" mass="8284">MDCVSRFTDSFGNKTENQEDGAVSRSERRPAPDVCPLPSQSVFACAVRLHRACSVKMKMKMKMKQQIPADDGHAG</sequence>
<accession>A0A4Z2J2N2</accession>
<feature type="region of interest" description="Disordered" evidence="1">
    <location>
        <begin position="1"/>
        <end position="33"/>
    </location>
</feature>
<evidence type="ECO:0000313" key="2">
    <source>
        <dbReference type="EMBL" id="TNN84267.1"/>
    </source>
</evidence>
<reference evidence="2 3" key="1">
    <citation type="submission" date="2019-03" db="EMBL/GenBank/DDBJ databases">
        <title>First draft genome of Liparis tanakae, snailfish: a comprehensive survey of snailfish specific genes.</title>
        <authorList>
            <person name="Kim W."/>
            <person name="Song I."/>
            <person name="Jeong J.-H."/>
            <person name="Kim D."/>
            <person name="Kim S."/>
            <person name="Ryu S."/>
            <person name="Song J.Y."/>
            <person name="Lee S.K."/>
        </authorList>
    </citation>
    <scope>NUCLEOTIDE SEQUENCE [LARGE SCALE GENOMIC DNA]</scope>
    <source>
        <tissue evidence="2">Muscle</tissue>
    </source>
</reference>
<comment type="caution">
    <text evidence="2">The sequence shown here is derived from an EMBL/GenBank/DDBJ whole genome shotgun (WGS) entry which is preliminary data.</text>
</comment>
<organism evidence="2 3">
    <name type="scientific">Liparis tanakae</name>
    <name type="common">Tanaka's snailfish</name>
    <dbReference type="NCBI Taxonomy" id="230148"/>
    <lineage>
        <taxon>Eukaryota</taxon>
        <taxon>Metazoa</taxon>
        <taxon>Chordata</taxon>
        <taxon>Craniata</taxon>
        <taxon>Vertebrata</taxon>
        <taxon>Euteleostomi</taxon>
        <taxon>Actinopterygii</taxon>
        <taxon>Neopterygii</taxon>
        <taxon>Teleostei</taxon>
        <taxon>Neoteleostei</taxon>
        <taxon>Acanthomorphata</taxon>
        <taxon>Eupercaria</taxon>
        <taxon>Perciformes</taxon>
        <taxon>Cottioidei</taxon>
        <taxon>Cottales</taxon>
        <taxon>Liparidae</taxon>
        <taxon>Liparis</taxon>
    </lineage>
</organism>
<dbReference type="EMBL" id="SRLO01000028">
    <property type="protein sequence ID" value="TNN84267.1"/>
    <property type="molecule type" value="Genomic_DNA"/>
</dbReference>